<dbReference type="EMBL" id="JBGUAW010000006">
    <property type="protein sequence ID" value="MFA9461075.1"/>
    <property type="molecule type" value="Genomic_DNA"/>
</dbReference>
<comment type="function">
    <text evidence="7">May be involved in the transport of PQQ or its precursor to the periplasm.</text>
</comment>
<evidence type="ECO:0000256" key="2">
    <source>
        <dbReference type="ARBA" id="ARBA00008481"/>
    </source>
</evidence>
<organism evidence="9 10">
    <name type="scientific">Thiohalorhabdus methylotrophus</name>
    <dbReference type="NCBI Taxonomy" id="3242694"/>
    <lineage>
        <taxon>Bacteria</taxon>
        <taxon>Pseudomonadati</taxon>
        <taxon>Pseudomonadota</taxon>
        <taxon>Gammaproteobacteria</taxon>
        <taxon>Thiohalorhabdales</taxon>
        <taxon>Thiohalorhabdaceae</taxon>
        <taxon>Thiohalorhabdus</taxon>
    </lineage>
</organism>
<dbReference type="CDD" id="cd16274">
    <property type="entry name" value="PQQB-like_MBL-fold"/>
    <property type="match status" value="1"/>
</dbReference>
<evidence type="ECO:0000313" key="9">
    <source>
        <dbReference type="EMBL" id="MFA9461075.1"/>
    </source>
</evidence>
<dbReference type="InterPro" id="IPR036866">
    <property type="entry name" value="RibonucZ/Hydroxyglut_hydro"/>
</dbReference>
<evidence type="ECO:0000256" key="4">
    <source>
        <dbReference type="ARBA" id="ARBA00022448"/>
    </source>
</evidence>
<dbReference type="HAMAP" id="MF_00653">
    <property type="entry name" value="PQQ_syn_PqqB"/>
    <property type="match status" value="1"/>
</dbReference>
<feature type="domain" description="Metallo-beta-lactamase" evidence="8">
    <location>
        <begin position="50"/>
        <end position="271"/>
    </location>
</feature>
<evidence type="ECO:0000256" key="1">
    <source>
        <dbReference type="ARBA" id="ARBA00004886"/>
    </source>
</evidence>
<dbReference type="InterPro" id="IPR001279">
    <property type="entry name" value="Metallo-B-lactamas"/>
</dbReference>
<sequence length="304" mass="32688">MYVHILGSGAGGGFPQWNCNCHNCQGVRQGTISATPRSQSSIAVSADGERWALINCSPDVRDQLNAFPDIHPKQGPRGTGIAAVLLVDAQIDHTTGLLTLREGDPLELYCTEPVYQDLTTAFPLVNILGHYGGVHWHQVPTDPAESFTIPGTEPLQFTSVPLSSEAPPFSPHRGHPRWGDNIGLRIEDPESGRNLFYAPGLGKIEDHVGPFMEQADCLLVDGTAWTNDEMARAGVGSKLATDMGHLPQSGPGGMVEVLNGLERPRKILIHINNTNPILDADSPERGELNAAGIEVAHDGMDIHL</sequence>
<dbReference type="InterPro" id="IPR011842">
    <property type="entry name" value="PQQ_synth_PqqB"/>
</dbReference>
<keyword evidence="5 7" id="KW-0884">PQQ biosynthesis</keyword>
<dbReference type="PANTHER" id="PTHR42663:SF7">
    <property type="entry name" value="COENZYME PQQ SYNTHESIS PROTEIN B"/>
    <property type="match status" value="1"/>
</dbReference>
<protein>
    <recommendedName>
        <fullName evidence="3 7">Coenzyme PQQ synthesis protein B</fullName>
    </recommendedName>
    <alternativeName>
        <fullName evidence="6 7">Pyrroloquinoline quinone biosynthesis protein B</fullName>
    </alternativeName>
</protein>
<dbReference type="RefSeq" id="WP_373655861.1">
    <property type="nucleotide sequence ID" value="NZ_JBGUAW010000006.1"/>
</dbReference>
<keyword evidence="4 7" id="KW-0813">Transport</keyword>
<dbReference type="Proteomes" id="UP001575181">
    <property type="component" value="Unassembled WGS sequence"/>
</dbReference>
<proteinExistence type="inferred from homology"/>
<dbReference type="Gene3D" id="3.60.15.10">
    <property type="entry name" value="Ribonuclease Z/Hydroxyacylglutathione hydrolase-like"/>
    <property type="match status" value="1"/>
</dbReference>
<evidence type="ECO:0000256" key="5">
    <source>
        <dbReference type="ARBA" id="ARBA00022905"/>
    </source>
</evidence>
<name>A0ABV4TYA7_9GAMM</name>
<dbReference type="NCBIfam" id="TIGR02108">
    <property type="entry name" value="PQQ_syn_pqqB"/>
    <property type="match status" value="1"/>
</dbReference>
<evidence type="ECO:0000313" key="10">
    <source>
        <dbReference type="Proteomes" id="UP001575181"/>
    </source>
</evidence>
<evidence type="ECO:0000256" key="3">
    <source>
        <dbReference type="ARBA" id="ARBA00015084"/>
    </source>
</evidence>
<dbReference type="Pfam" id="PF12706">
    <property type="entry name" value="Lactamase_B_2"/>
    <property type="match status" value="1"/>
</dbReference>
<dbReference type="PANTHER" id="PTHR42663">
    <property type="entry name" value="HYDROLASE C777.06C-RELATED-RELATED"/>
    <property type="match status" value="1"/>
</dbReference>
<evidence type="ECO:0000259" key="8">
    <source>
        <dbReference type="Pfam" id="PF12706"/>
    </source>
</evidence>
<gene>
    <name evidence="7 9" type="primary">pqqB</name>
    <name evidence="9" type="ORF">ACERLL_09590</name>
</gene>
<keyword evidence="10" id="KW-1185">Reference proteome</keyword>
<evidence type="ECO:0000256" key="6">
    <source>
        <dbReference type="ARBA" id="ARBA00030966"/>
    </source>
</evidence>
<comment type="pathway">
    <text evidence="1 7">Cofactor biosynthesis; pyrroloquinoline quinone biosynthesis.</text>
</comment>
<comment type="caution">
    <text evidence="9">The sequence shown here is derived from an EMBL/GenBank/DDBJ whole genome shotgun (WGS) entry which is preliminary data.</text>
</comment>
<evidence type="ECO:0000256" key="7">
    <source>
        <dbReference type="HAMAP-Rule" id="MF_00653"/>
    </source>
</evidence>
<dbReference type="SUPFAM" id="SSF56281">
    <property type="entry name" value="Metallo-hydrolase/oxidoreductase"/>
    <property type="match status" value="1"/>
</dbReference>
<reference evidence="9 10" key="1">
    <citation type="submission" date="2024-08" db="EMBL/GenBank/DDBJ databases">
        <title>Whole-genome sequencing of halo(alkali)philic microorganisms from hypersaline lakes.</title>
        <authorList>
            <person name="Sorokin D.Y."/>
            <person name="Merkel A.Y."/>
            <person name="Messina E."/>
            <person name="Yakimov M."/>
        </authorList>
    </citation>
    <scope>NUCLEOTIDE SEQUENCE [LARGE SCALE GENOMIC DNA]</scope>
    <source>
        <strain evidence="9 10">Cl-TMA</strain>
    </source>
</reference>
<comment type="similarity">
    <text evidence="2 7">Belongs to the PqqB family.</text>
</comment>
<accession>A0ABV4TYA7</accession>